<dbReference type="GO" id="GO:0003677">
    <property type="term" value="F:DNA binding"/>
    <property type="evidence" value="ECO:0007669"/>
    <property type="project" value="UniProtKB-KW"/>
</dbReference>
<dbReference type="InterPro" id="IPR002876">
    <property type="entry name" value="Transcrip_reg_TACO1-like"/>
</dbReference>
<protein>
    <recommendedName>
        <fullName evidence="6">Probable transcriptional regulatory protein NRE15_10305</fullName>
    </recommendedName>
</protein>
<dbReference type="PANTHER" id="PTHR12532">
    <property type="entry name" value="TRANSLATIONAL ACTIVATOR OF CYTOCHROME C OXIDASE 1"/>
    <property type="match status" value="1"/>
</dbReference>
<gene>
    <name evidence="10" type="ORF">NRE15_10305</name>
</gene>
<dbReference type="RefSeq" id="WP_313792791.1">
    <property type="nucleotide sequence ID" value="NZ_CP102453.1"/>
</dbReference>
<evidence type="ECO:0000259" key="9">
    <source>
        <dbReference type="Pfam" id="PF20772"/>
    </source>
</evidence>
<keyword evidence="3 6" id="KW-0805">Transcription regulation</keyword>
<reference evidence="10 11" key="1">
    <citation type="submission" date="2022-08" db="EMBL/GenBank/DDBJ databases">
        <title>Aerococcaceae sp. nov isolated from spoiled eye mask.</title>
        <authorList>
            <person name="Zhou G."/>
            <person name="Xie X.-B."/>
            <person name="Shi Q.-S."/>
            <person name="Wang Y.-S."/>
            <person name="Wen X."/>
            <person name="Peng H."/>
            <person name="Yang X.-J."/>
            <person name="Tao H.-B."/>
            <person name="Huang X.-M."/>
        </authorList>
    </citation>
    <scope>NUCLEOTIDE SEQUENCE [LARGE SCALE GENOMIC DNA]</scope>
    <source>
        <strain evidence="11">DM20194951</strain>
    </source>
</reference>
<feature type="domain" description="TACO1/YebC-like N-terminal" evidence="9">
    <location>
        <begin position="5"/>
        <end position="74"/>
    </location>
</feature>
<evidence type="ECO:0000256" key="6">
    <source>
        <dbReference type="HAMAP-Rule" id="MF_00693"/>
    </source>
</evidence>
<evidence type="ECO:0000313" key="11">
    <source>
        <dbReference type="Proteomes" id="UP001315967"/>
    </source>
</evidence>
<dbReference type="Proteomes" id="UP001315967">
    <property type="component" value="Chromosome"/>
</dbReference>
<proteinExistence type="inferred from homology"/>
<dbReference type="Pfam" id="PF20772">
    <property type="entry name" value="TACO1_YebC_N"/>
    <property type="match status" value="1"/>
</dbReference>
<dbReference type="NCBIfam" id="NF009044">
    <property type="entry name" value="PRK12378.1"/>
    <property type="match status" value="1"/>
</dbReference>
<sequence>MAGHSKWKNIQGRKNAQDSKRGKIFQKLSREIYMAAKQGGDPEMNPALRLALDKAKSANMPNDNVQRAIKRATEAGAGENYDEVTYEGYGPNGVAVLVQTLTDNRNRTGSNIRTAFTHNGGTLAERGSVAFQFERKGYIAIERQNLDVDEDTMLMAVLEAGGDELITSDEAFEIFTAPADFIDVRDELEQTYPLAQAELTMTPTVTIDLDAENLATFEKMIDALEDDDDVTDVIHNANY</sequence>
<evidence type="ECO:0000256" key="5">
    <source>
        <dbReference type="ARBA" id="ARBA00023163"/>
    </source>
</evidence>
<dbReference type="InterPro" id="IPR026564">
    <property type="entry name" value="Transcrip_reg_TACO1-like_dom3"/>
</dbReference>
<evidence type="ECO:0000256" key="2">
    <source>
        <dbReference type="ARBA" id="ARBA00022490"/>
    </source>
</evidence>
<dbReference type="NCBIfam" id="TIGR01033">
    <property type="entry name" value="YebC/PmpR family DNA-binding transcriptional regulator"/>
    <property type="match status" value="1"/>
</dbReference>
<evidence type="ECO:0000256" key="7">
    <source>
        <dbReference type="SAM" id="MobiDB-lite"/>
    </source>
</evidence>
<evidence type="ECO:0000259" key="8">
    <source>
        <dbReference type="Pfam" id="PF01709"/>
    </source>
</evidence>
<keyword evidence="11" id="KW-1185">Reference proteome</keyword>
<feature type="domain" description="TACO1/YebC-like second and third" evidence="8">
    <location>
        <begin position="81"/>
        <end position="237"/>
    </location>
</feature>
<accession>A0ABY5P474</accession>
<dbReference type="InterPro" id="IPR048300">
    <property type="entry name" value="TACO1_YebC-like_2nd/3rd_dom"/>
</dbReference>
<dbReference type="SUPFAM" id="SSF75625">
    <property type="entry name" value="YebC-like"/>
    <property type="match status" value="1"/>
</dbReference>
<dbReference type="EMBL" id="CP102453">
    <property type="protein sequence ID" value="UUX33290.1"/>
    <property type="molecule type" value="Genomic_DNA"/>
</dbReference>
<feature type="region of interest" description="Disordered" evidence="7">
    <location>
        <begin position="1"/>
        <end position="23"/>
    </location>
</feature>
<name>A0ABY5P474_9LACT</name>
<dbReference type="Pfam" id="PF01709">
    <property type="entry name" value="Transcrip_reg"/>
    <property type="match status" value="1"/>
</dbReference>
<dbReference type="Gene3D" id="1.10.10.200">
    <property type="match status" value="1"/>
</dbReference>
<comment type="similarity">
    <text evidence="1 6">Belongs to the TACO1 family.</text>
</comment>
<keyword evidence="2 6" id="KW-0963">Cytoplasm</keyword>
<evidence type="ECO:0000256" key="1">
    <source>
        <dbReference type="ARBA" id="ARBA00008724"/>
    </source>
</evidence>
<evidence type="ECO:0000313" key="10">
    <source>
        <dbReference type="EMBL" id="UUX33290.1"/>
    </source>
</evidence>
<keyword evidence="4 6" id="KW-0238">DNA-binding</keyword>
<dbReference type="InterPro" id="IPR029072">
    <property type="entry name" value="YebC-like"/>
</dbReference>
<evidence type="ECO:0000256" key="4">
    <source>
        <dbReference type="ARBA" id="ARBA00023125"/>
    </source>
</evidence>
<dbReference type="HAMAP" id="MF_00693">
    <property type="entry name" value="Transcrip_reg_TACO1"/>
    <property type="match status" value="1"/>
</dbReference>
<dbReference type="NCBIfam" id="NF001030">
    <property type="entry name" value="PRK00110.1"/>
    <property type="match status" value="1"/>
</dbReference>
<dbReference type="InterPro" id="IPR049083">
    <property type="entry name" value="TACO1_YebC_N"/>
</dbReference>
<dbReference type="Gene3D" id="3.30.70.980">
    <property type="match status" value="2"/>
</dbReference>
<organism evidence="10 11">
    <name type="scientific">Fundicoccus culcitae</name>
    <dbReference type="NCBI Taxonomy" id="2969821"/>
    <lineage>
        <taxon>Bacteria</taxon>
        <taxon>Bacillati</taxon>
        <taxon>Bacillota</taxon>
        <taxon>Bacilli</taxon>
        <taxon>Lactobacillales</taxon>
        <taxon>Aerococcaceae</taxon>
        <taxon>Fundicoccus</taxon>
    </lineage>
</organism>
<comment type="subcellular location">
    <subcellularLocation>
        <location evidence="6">Cytoplasm</location>
    </subcellularLocation>
</comment>
<evidence type="ECO:0000256" key="3">
    <source>
        <dbReference type="ARBA" id="ARBA00023015"/>
    </source>
</evidence>
<keyword evidence="5 6" id="KW-0804">Transcription</keyword>
<dbReference type="PANTHER" id="PTHR12532:SF6">
    <property type="entry name" value="TRANSCRIPTIONAL REGULATORY PROTEIN YEBC-RELATED"/>
    <property type="match status" value="1"/>
</dbReference>
<dbReference type="InterPro" id="IPR017856">
    <property type="entry name" value="Integrase-like_N"/>
</dbReference>